<dbReference type="InterPro" id="IPR039537">
    <property type="entry name" value="Retrotran_Ty1/copia-like"/>
</dbReference>
<dbReference type="GO" id="GO:0004519">
    <property type="term" value="F:endonuclease activity"/>
    <property type="evidence" value="ECO:0007669"/>
    <property type="project" value="UniProtKB-KW"/>
</dbReference>
<keyword evidence="7" id="KW-0255">Endonuclease</keyword>
<feature type="region of interest" description="Disordered" evidence="16">
    <location>
        <begin position="1087"/>
        <end position="1130"/>
    </location>
</feature>
<dbReference type="SUPFAM" id="SSF56672">
    <property type="entry name" value="DNA/RNA polymerases"/>
    <property type="match status" value="1"/>
</dbReference>
<gene>
    <name evidence="19" type="ORF">OSB04_028833</name>
</gene>
<dbReference type="SUPFAM" id="SSF57756">
    <property type="entry name" value="Retrovirus zinc finger-like domains"/>
    <property type="match status" value="1"/>
</dbReference>
<evidence type="ECO:0000256" key="4">
    <source>
        <dbReference type="ARBA" id="ARBA00022722"/>
    </source>
</evidence>
<feature type="compositionally biased region" description="Basic residues" evidence="16">
    <location>
        <begin position="1106"/>
        <end position="1117"/>
    </location>
</feature>
<dbReference type="GO" id="GO:0006508">
    <property type="term" value="P:proteolysis"/>
    <property type="evidence" value="ECO:0007669"/>
    <property type="project" value="UniProtKB-KW"/>
</dbReference>
<dbReference type="Pfam" id="PF00098">
    <property type="entry name" value="zf-CCHC"/>
    <property type="match status" value="1"/>
</dbReference>
<feature type="compositionally biased region" description="Low complexity" evidence="16">
    <location>
        <begin position="712"/>
        <end position="724"/>
    </location>
</feature>
<keyword evidence="1" id="KW-0645">Protease</keyword>
<feature type="region of interest" description="Disordered" evidence="16">
    <location>
        <begin position="1720"/>
        <end position="1793"/>
    </location>
</feature>
<evidence type="ECO:0000256" key="1">
    <source>
        <dbReference type="ARBA" id="ARBA00022670"/>
    </source>
</evidence>
<dbReference type="Pfam" id="PF13976">
    <property type="entry name" value="gag_pre-integrs"/>
    <property type="match status" value="1"/>
</dbReference>
<dbReference type="PROSITE" id="PS50158">
    <property type="entry name" value="ZF_CCHC"/>
    <property type="match status" value="1"/>
</dbReference>
<evidence type="ECO:0000256" key="8">
    <source>
        <dbReference type="ARBA" id="ARBA00022801"/>
    </source>
</evidence>
<dbReference type="InterPro" id="IPR043502">
    <property type="entry name" value="DNA/RNA_pol_sf"/>
</dbReference>
<feature type="compositionally biased region" description="Basic and acidic residues" evidence="16">
    <location>
        <begin position="3136"/>
        <end position="3157"/>
    </location>
</feature>
<feature type="compositionally biased region" description="Low complexity" evidence="16">
    <location>
        <begin position="334"/>
        <end position="351"/>
    </location>
</feature>
<feature type="region of interest" description="Disordered" evidence="16">
    <location>
        <begin position="1187"/>
        <end position="1227"/>
    </location>
</feature>
<keyword evidence="2" id="KW-0808">Transferase</keyword>
<name>A0AA38W106_9ASTR</name>
<evidence type="ECO:0000256" key="2">
    <source>
        <dbReference type="ARBA" id="ARBA00022679"/>
    </source>
</evidence>
<accession>A0AA38W106</accession>
<feature type="region of interest" description="Disordered" evidence="16">
    <location>
        <begin position="288"/>
        <end position="418"/>
    </location>
</feature>
<evidence type="ECO:0000256" key="11">
    <source>
        <dbReference type="ARBA" id="ARBA00032154"/>
    </source>
</evidence>
<feature type="coiled-coil region" evidence="15">
    <location>
        <begin position="552"/>
        <end position="604"/>
    </location>
</feature>
<comment type="caution">
    <text evidence="19">The sequence shown here is derived from an EMBL/GenBank/DDBJ whole genome shotgun (WGS) entry which is preliminary data.</text>
</comment>
<keyword evidence="15" id="KW-0175">Coiled coil</keyword>
<feature type="compositionally biased region" description="Low complexity" evidence="16">
    <location>
        <begin position="365"/>
        <end position="382"/>
    </location>
</feature>
<dbReference type="EMBL" id="JARYMX010000007">
    <property type="protein sequence ID" value="KAJ9542327.1"/>
    <property type="molecule type" value="Genomic_DNA"/>
</dbReference>
<feature type="compositionally biased region" description="Polar residues" evidence="16">
    <location>
        <begin position="1019"/>
        <end position="1033"/>
    </location>
</feature>
<dbReference type="Pfam" id="PF22936">
    <property type="entry name" value="Pol_BBD"/>
    <property type="match status" value="1"/>
</dbReference>
<comment type="function">
    <text evidence="13">Capsid protein (CA) is the structural component of the virus-like particle (VLP), forming the shell that encapsulates the retrotransposons dimeric RNA genome. The particles are assembled from trimer-clustered units and there are holes in the capsid shells that allow for the diffusion of macromolecules. CA also has nucleocapsid-like chaperone activity, promoting primer tRNA(i)-Met annealing to the multipartite primer-binding site (PBS), dimerization of Ty1 RNA and initiation of reverse transcription.</text>
</comment>
<dbReference type="InterPro" id="IPR012337">
    <property type="entry name" value="RNaseH-like_sf"/>
</dbReference>
<keyword evidence="6" id="KW-0064">Aspartyl protease</keyword>
<evidence type="ECO:0000313" key="20">
    <source>
        <dbReference type="Proteomes" id="UP001172457"/>
    </source>
</evidence>
<dbReference type="InterPro" id="IPR001584">
    <property type="entry name" value="Integrase_cat-core"/>
</dbReference>
<dbReference type="Pfam" id="PF07727">
    <property type="entry name" value="RVT_2"/>
    <property type="match status" value="1"/>
</dbReference>
<feature type="compositionally biased region" description="Low complexity" evidence="16">
    <location>
        <begin position="409"/>
        <end position="418"/>
    </location>
</feature>
<feature type="region of interest" description="Disordered" evidence="16">
    <location>
        <begin position="1832"/>
        <end position="1852"/>
    </location>
</feature>
<evidence type="ECO:0000259" key="18">
    <source>
        <dbReference type="PROSITE" id="PS50994"/>
    </source>
</evidence>
<feature type="domain" description="Integrase catalytic" evidence="18">
    <location>
        <begin position="1431"/>
        <end position="1597"/>
    </location>
</feature>
<feature type="compositionally biased region" description="Low complexity" evidence="16">
    <location>
        <begin position="1765"/>
        <end position="1791"/>
    </location>
</feature>
<dbReference type="InterPro" id="IPR005162">
    <property type="entry name" value="Retrotrans_gag_dom"/>
</dbReference>
<keyword evidence="14" id="KW-0863">Zinc-finger</keyword>
<feature type="compositionally biased region" description="Polar residues" evidence="16">
    <location>
        <begin position="1723"/>
        <end position="1752"/>
    </location>
</feature>
<dbReference type="Gene3D" id="4.10.60.10">
    <property type="entry name" value="Zinc finger, CCHC-type"/>
    <property type="match status" value="1"/>
</dbReference>
<feature type="region of interest" description="Disordered" evidence="16">
    <location>
        <begin position="712"/>
        <end position="738"/>
    </location>
</feature>
<dbReference type="InterPro" id="IPR013103">
    <property type="entry name" value="RVT_2"/>
</dbReference>
<reference evidence="19" key="1">
    <citation type="submission" date="2023-03" db="EMBL/GenBank/DDBJ databases">
        <title>Chromosome-scale reference genome and RAD-based genetic map of yellow starthistle (Centaurea solstitialis) reveal putative structural variation and QTLs associated with invader traits.</title>
        <authorList>
            <person name="Reatini B."/>
            <person name="Cang F.A."/>
            <person name="Jiang Q."/>
            <person name="Mckibben M.T.W."/>
            <person name="Barker M.S."/>
            <person name="Rieseberg L.H."/>
            <person name="Dlugosch K.M."/>
        </authorList>
    </citation>
    <scope>NUCLEOTIDE SEQUENCE</scope>
    <source>
        <strain evidence="19">CAN-66</strain>
        <tissue evidence="19">Leaf</tissue>
    </source>
</reference>
<dbReference type="InterPro" id="IPR054722">
    <property type="entry name" value="PolX-like_BBD"/>
</dbReference>
<dbReference type="GO" id="GO:0004190">
    <property type="term" value="F:aspartic-type endopeptidase activity"/>
    <property type="evidence" value="ECO:0007669"/>
    <property type="project" value="UniProtKB-KW"/>
</dbReference>
<dbReference type="CDD" id="cd09272">
    <property type="entry name" value="RNase_HI_RT_Ty1"/>
    <property type="match status" value="1"/>
</dbReference>
<feature type="region of interest" description="Disordered" evidence="16">
    <location>
        <begin position="1009"/>
        <end position="1033"/>
    </location>
</feature>
<evidence type="ECO:0000256" key="15">
    <source>
        <dbReference type="SAM" id="Coils"/>
    </source>
</evidence>
<sequence length="3186" mass="361569">MSKEIINIGSETRPPVLVIGEYQQWKRRMINFLDLLDDKLMVSITEGPIRPTVTVAEVARTDITPYLPAYEVEKPYDMYFHEQRARAAIDKRALTLLTMALPNNMFARVDSCKDAKAMWLGIEQQMQGGDKALEGQKENAMNAYESFCAREGQTLTETYNRLNICVNDLRRLGLEKNKYEVNVKFLKRLNKLWQSVTISIQVSQNLGQLGLHDLYSMMLPHEETLFGKTEKKIDPPSLALMSNRGSSSHENYTVEEPVVLDDGLTEEEMYQLENSFALMAKFRGNPQRFDKFRQGPQFVGGQSNQGRYQGRSYNYQPRDSSGYNQHGSYQDRGQSYNNNQQQQRDQDYTSNNYHGNKGYQGGGHNQRWNNQSGQNSNNQNQRTNEEDRQYNNTGGTEPPQQNKIPALEAPPAANQNRNPARVPTCYNCGDPGHYASECKKKLKDSAYFEKKAAMMKKKELGKVLMAEEEDWVMEPEDSDDEGPSAVQGHCLMADFEEPCISGSPNNSTEEEAEVTSCSVLSKPVELPCSETLRLESQLQMERALVARFRIESAVYKRSLEDLTENFNKMELESGIRESVLESKLLDLQRSHDEIESSREELKLKFYILSEERTKLFVKIEEIEENNLKRGQSEHTLNLLTKQTTQHPFYQAKPGLGHLENHILEKAPAHLYKFDNMSASKPEPRPVKGQDNDNYVMQTVTFTEIIDGKAVSYTTSPSNSSTSSPPSSPVANDLVFTPASNPENTLTSWEGIKARTPKVAMPSINYDNLNFSYSSREIDMTDDADVIQPLDVSATQPPAPVCLEKEMFHLRSKGVALDACHHKIKNFESILSEKDNLIYSLEQSYLDANAERISLSVQCETSKNTITTFKTKFADLQERLVVQLINNSIERDFFYEKELLYGQTFANQDCQINRLKYQLSLLEESDSWDSNTNRTPLIPDSRSTMPKLVLDPNIVYDVKVFLDADDPPSSYIPRKPVLPKAPAVKQVSSPKPLASVSVINTEGGTCDVTDKGKSVKAHTPTVTQTQHSNTTDASSLVKPIKGLDFHSSSFDVGENSKPKQPLKTSKSVCQNSIDFKSGQSIFVKPSPNSQFASYADRRTGDGTANVKPRRRSYRKKKNSFNAFPKWGGHDHSGLGYNPPSCNSNMNSKSVHFNRSANSDNLTAFKNHICSLFDNYMRVDLYGNENSYHMSGSPHRERNKKMAKQNALPLVKSPKPKEKSEKDTSPVALSVSNSRTPMWQWGSHMWYFDSGAFRHVTRQRNILFDYVVRAEGYIKLVDKRRLPILGYGKMTNGEHVIKNVRYVEGLSFNLLSSSQFCDGGYLVKTFILGSNIENEDGDVILRARRNGHLYTTMFYAIPQQLEAVVLLAKATKEESWLWHQRLSHQNFRDMNRLVSKHLVKGLPETRLSKDTLCSACEKGKMKKSSHPPRMETNCHHPLDMLHMDLCGPMRVESLARKKYMLVLVDEFSRYTWLKFLRAKSDAADLIIAFIKRIQVLLGRQVKKLRSDNGTEFRNAKLQSFLEEVGISHNFSVVRTPQQNGVVERKNRTLVEAARSMMAHSGVPPSLWAEAVSTACYTQNRTLIVKRTGKTVYEMVNKRKPNIVFFKVFGCICYLLNNRDDLGKFDAKSDESIFIGYSHNSATYRVYNKRTRSIFESRYVDFSETEKYSDASTSTASPIFPELNTVSPQSTNVPTDSSKFDFVDLAEFDLTTLVGPIIVPPPSDHTIPSSTSISPDAFVNESSSCSTAVGETPSGTVEPVSVPDPIVETESSSNTVNEETVLSPSQLSSNQPSPETAVEAVREQIVSTALAPIPEMVPPPSPSRTYAEVVSEPCPESLSSDIHDENDARNNMNYDPIPHVRKWTRSRPTTNIVGSPSAPVTTRSSKKDENLVLFGGFLSDFEPTTIQAALSDPDWVRAMQDELAEFERNKARLVAKGYRQQEGIDYDETFAPVARIEAIRIFLVYAAHKNMKVFQMDVKCTFLNGELQEVVYVEQPEGFVDPKYPEHVYVLDKALYGLKQAPRAWYETLTIYLLESGYQKGTVDPTLFLKRSGNHLTVVQIYVDDIIFASTNPESCIEFDQIMKSRFQMSMMGELTFFLGLQVRQTPQGIFINQSKYTLDILKCFDFTGPKSASTPMSTSFQLDADSSGNPVDQKVYRAIIGSLLYLTANRPDIMFDTCVCARFQCDPRESHLKAVKRILKYLKGTPNFGLWYPKDSGFELTAFTDSDHAGCKLNRKSTSGACQFLGDKLVSWSSRKQNCVSLSTAEVEYVAVACCCSQVLWTKIQLADYGYTMHRIPIYCDSSSAIQIVANPVQHSRTKHIDIRYHFIKDHVEKGNIELFFVESERQIADLFTKAFDEKCHYYLLNCRTEVRLLNTSVQDPLLKYRTSDRQCQNRIWRPWNGKVRKRRENCLASPSQQPGDRQMEPGRFPLNTSLLLQSKICSKARERYRIRGGTIVGVRKVPLRCGRRSPIIYRCAVVTADLLEPFEDPEREFRKRNKKKSKANKVRPRALIFEMADETPMWTTRRAAPTVPTNPITKPNLNKEIPGKLLHMIKDLTFDGKNDSNPIVHMENFVDICDLFRTEADRDDAIRLRVFPLTLTGEARAWLRSLEPSSITTWEGLRAKFLSRFFPPSKIDKLRAEIRSFQQQDGETISEAWERFKHLLNSCPSHELNKSEQVQTFYSGLAYSSRATLDLSAGGVFMYKTPTEGYKLLDDMLIHNIDWRTDKRLQIPRMAGKISTDFDPSDELAAMKNQQVGCEECNRPHLTKDCPNRPTMTPEEVNYLNRGDYQGRWNNNRNFIPRPPGFFAPNQQNQRPDGEPRVSIEDRIVQFMDAQKKLNDEVSSYLRNHQSTIQNLELQVGRVSQMLSERTQGELPTQTQVNPKVENVKPMLMMTGEPSKKKWTDIYNKKYMETDSESELDYATDYDSEGFTVSFEHLRLKVPEVSSDDDEEEDGKQGGYAEFVIPKIEDKGKEKEKGKAPEDDLVYIAPIRHDPGSYNLPISCHKFSGLALIDSGAALNMMPVENGNHSNPSNGLSIPRSERLHDKTVGDSGRSPDSYWEIRLLHGLHYPVILGRTFLHTAQVNTDMRNQVTSLGYGDNRIYFDPNGEPVKHLDEPYEDPSLAYKKNANRPLLPHELGKKTEDYPNPMHQKDQKRNEPGSSKNDHTRKKGSSAQRAKKWAESGVEL</sequence>
<dbReference type="InterPro" id="IPR036875">
    <property type="entry name" value="Znf_CCHC_sf"/>
</dbReference>
<dbReference type="Pfam" id="PF14223">
    <property type="entry name" value="Retrotran_gag_2"/>
    <property type="match status" value="1"/>
</dbReference>
<feature type="region of interest" description="Disordered" evidence="16">
    <location>
        <begin position="3111"/>
        <end position="3186"/>
    </location>
</feature>
<dbReference type="Gene3D" id="3.30.420.10">
    <property type="entry name" value="Ribonuclease H-like superfamily/Ribonuclease H"/>
    <property type="match status" value="1"/>
</dbReference>
<dbReference type="InterPro" id="IPR025724">
    <property type="entry name" value="GAG-pre-integrase_dom"/>
</dbReference>
<dbReference type="PANTHER" id="PTHR42648">
    <property type="entry name" value="TRANSPOSASE, PUTATIVE-RELATED"/>
    <property type="match status" value="1"/>
</dbReference>
<dbReference type="InterPro" id="IPR001969">
    <property type="entry name" value="Aspartic_peptidase_AS"/>
</dbReference>
<evidence type="ECO:0000256" key="16">
    <source>
        <dbReference type="SAM" id="MobiDB-lite"/>
    </source>
</evidence>
<evidence type="ECO:0000256" key="12">
    <source>
        <dbReference type="ARBA" id="ARBA00033113"/>
    </source>
</evidence>
<keyword evidence="4" id="KW-0540">Nuclease</keyword>
<keyword evidence="8" id="KW-0378">Hydrolase</keyword>
<dbReference type="InterPro" id="IPR036397">
    <property type="entry name" value="RNaseH_sf"/>
</dbReference>
<evidence type="ECO:0000256" key="3">
    <source>
        <dbReference type="ARBA" id="ARBA00022695"/>
    </source>
</evidence>
<evidence type="ECO:0000256" key="10">
    <source>
        <dbReference type="ARBA" id="ARBA00030524"/>
    </source>
</evidence>
<dbReference type="Proteomes" id="UP001172457">
    <property type="component" value="Chromosome 7"/>
</dbReference>
<dbReference type="PANTHER" id="PTHR42648:SF32">
    <property type="entry name" value="RIBONUCLEASE H-LIKE DOMAIN, GAG-PRE-INTEGRASE DOMAIN PROTEIN-RELATED"/>
    <property type="match status" value="1"/>
</dbReference>
<dbReference type="Pfam" id="PF03732">
    <property type="entry name" value="Retrotrans_gag"/>
    <property type="match status" value="1"/>
</dbReference>
<evidence type="ECO:0000256" key="13">
    <source>
        <dbReference type="ARBA" id="ARBA00057243"/>
    </source>
</evidence>
<evidence type="ECO:0000313" key="19">
    <source>
        <dbReference type="EMBL" id="KAJ9542327.1"/>
    </source>
</evidence>
<evidence type="ECO:0000256" key="7">
    <source>
        <dbReference type="ARBA" id="ARBA00022759"/>
    </source>
</evidence>
<dbReference type="InterPro" id="IPR057670">
    <property type="entry name" value="SH3_retrovirus"/>
</dbReference>
<protein>
    <recommendedName>
        <fullName evidence="10">Gag-Pol-p199</fullName>
    </recommendedName>
    <alternativeName>
        <fullName evidence="11">TY1A-TY1B</fullName>
    </alternativeName>
    <alternativeName>
        <fullName evidence="12">p190</fullName>
    </alternativeName>
</protein>
<evidence type="ECO:0000256" key="9">
    <source>
        <dbReference type="ARBA" id="ARBA00022918"/>
    </source>
</evidence>
<dbReference type="PROSITE" id="PS00141">
    <property type="entry name" value="ASP_PROTEASE"/>
    <property type="match status" value="1"/>
</dbReference>
<keyword evidence="20" id="KW-1185">Reference proteome</keyword>
<dbReference type="GO" id="GO:0003676">
    <property type="term" value="F:nucleic acid binding"/>
    <property type="evidence" value="ECO:0007669"/>
    <property type="project" value="InterPro"/>
</dbReference>
<keyword evidence="5" id="KW-0479">Metal-binding</keyword>
<dbReference type="InterPro" id="IPR001878">
    <property type="entry name" value="Znf_CCHC"/>
</dbReference>
<dbReference type="GO" id="GO:0015074">
    <property type="term" value="P:DNA integration"/>
    <property type="evidence" value="ECO:0007669"/>
    <property type="project" value="InterPro"/>
</dbReference>
<dbReference type="PROSITE" id="PS50994">
    <property type="entry name" value="INTEGRASE"/>
    <property type="match status" value="1"/>
</dbReference>
<dbReference type="Pfam" id="PF00665">
    <property type="entry name" value="rve"/>
    <property type="match status" value="1"/>
</dbReference>
<organism evidence="19 20">
    <name type="scientific">Centaurea solstitialis</name>
    <name type="common">yellow star-thistle</name>
    <dbReference type="NCBI Taxonomy" id="347529"/>
    <lineage>
        <taxon>Eukaryota</taxon>
        <taxon>Viridiplantae</taxon>
        <taxon>Streptophyta</taxon>
        <taxon>Embryophyta</taxon>
        <taxon>Tracheophyta</taxon>
        <taxon>Spermatophyta</taxon>
        <taxon>Magnoliopsida</taxon>
        <taxon>eudicotyledons</taxon>
        <taxon>Gunneridae</taxon>
        <taxon>Pentapetalae</taxon>
        <taxon>asterids</taxon>
        <taxon>campanulids</taxon>
        <taxon>Asterales</taxon>
        <taxon>Asteraceae</taxon>
        <taxon>Carduoideae</taxon>
        <taxon>Cardueae</taxon>
        <taxon>Centaureinae</taxon>
        <taxon>Centaurea</taxon>
    </lineage>
</organism>
<evidence type="ECO:0000259" key="17">
    <source>
        <dbReference type="PROSITE" id="PS50158"/>
    </source>
</evidence>
<evidence type="ECO:0000256" key="5">
    <source>
        <dbReference type="ARBA" id="ARBA00022723"/>
    </source>
</evidence>
<evidence type="ECO:0000256" key="6">
    <source>
        <dbReference type="ARBA" id="ARBA00022750"/>
    </source>
</evidence>
<feature type="compositionally biased region" description="Polar residues" evidence="16">
    <location>
        <begin position="300"/>
        <end position="333"/>
    </location>
</feature>
<keyword evidence="9" id="KW-0695">RNA-directed DNA polymerase</keyword>
<proteinExistence type="predicted"/>
<keyword evidence="14" id="KW-0862">Zinc</keyword>
<dbReference type="Pfam" id="PF25597">
    <property type="entry name" value="SH3_retrovirus"/>
    <property type="match status" value="1"/>
</dbReference>
<evidence type="ECO:0000256" key="14">
    <source>
        <dbReference type="PROSITE-ProRule" id="PRU00047"/>
    </source>
</evidence>
<feature type="domain" description="CCHC-type" evidence="17">
    <location>
        <begin position="425"/>
        <end position="440"/>
    </location>
</feature>
<feature type="compositionally biased region" description="Polar residues" evidence="16">
    <location>
        <begin position="390"/>
        <end position="403"/>
    </location>
</feature>
<dbReference type="SMART" id="SM00343">
    <property type="entry name" value="ZnF_C2HC"/>
    <property type="match status" value="2"/>
</dbReference>
<dbReference type="GO" id="GO:0003964">
    <property type="term" value="F:RNA-directed DNA polymerase activity"/>
    <property type="evidence" value="ECO:0007669"/>
    <property type="project" value="UniProtKB-KW"/>
</dbReference>
<keyword evidence="3" id="KW-0548">Nucleotidyltransferase</keyword>
<feature type="compositionally biased region" description="Basic and acidic residues" evidence="16">
    <location>
        <begin position="1213"/>
        <end position="1222"/>
    </location>
</feature>
<dbReference type="GO" id="GO:0008270">
    <property type="term" value="F:zinc ion binding"/>
    <property type="evidence" value="ECO:0007669"/>
    <property type="project" value="UniProtKB-KW"/>
</dbReference>
<dbReference type="SUPFAM" id="SSF53098">
    <property type="entry name" value="Ribonuclease H-like"/>
    <property type="match status" value="1"/>
</dbReference>